<comment type="caution">
    <text evidence="11">The sequence shown here is derived from an EMBL/GenBank/DDBJ whole genome shotgun (WGS) entry which is preliminary data.</text>
</comment>
<dbReference type="InterPro" id="IPR039793">
    <property type="entry name" value="UROS/Hem4"/>
</dbReference>
<evidence type="ECO:0000256" key="1">
    <source>
        <dbReference type="ARBA" id="ARBA00004772"/>
    </source>
</evidence>
<dbReference type="InterPro" id="IPR003754">
    <property type="entry name" value="4pyrrol_synth_uPrphyn_synth"/>
</dbReference>
<keyword evidence="12" id="KW-1185">Reference proteome</keyword>
<evidence type="ECO:0000313" key="11">
    <source>
        <dbReference type="EMBL" id="PTR06826.1"/>
    </source>
</evidence>
<evidence type="ECO:0000256" key="3">
    <source>
        <dbReference type="ARBA" id="ARBA00013109"/>
    </source>
</evidence>
<comment type="function">
    <text evidence="6 9">Catalyzes cyclization of the linear tetrapyrrole, hydroxymethylbilane, to the macrocyclic uroporphyrinogen III.</text>
</comment>
<evidence type="ECO:0000256" key="5">
    <source>
        <dbReference type="ARBA" id="ARBA00023244"/>
    </source>
</evidence>
<dbReference type="Proteomes" id="UP000244060">
    <property type="component" value="Unassembled WGS sequence"/>
</dbReference>
<comment type="similarity">
    <text evidence="2 9">Belongs to the uroporphyrinogen-III synthase family.</text>
</comment>
<reference evidence="11 12" key="1">
    <citation type="submission" date="2018-04" db="EMBL/GenBank/DDBJ databases">
        <title>Genomic Encyclopedia of Type Strains, Phase III (KMG-III): the genomes of soil and plant-associated and newly described type strains.</title>
        <authorList>
            <person name="Whitman W."/>
        </authorList>
    </citation>
    <scope>NUCLEOTIDE SEQUENCE [LARGE SCALE GENOMIC DNA]</scope>
    <source>
        <strain evidence="11 12">KA25</strain>
    </source>
</reference>
<evidence type="ECO:0000256" key="7">
    <source>
        <dbReference type="ARBA" id="ARBA00040167"/>
    </source>
</evidence>
<evidence type="ECO:0000313" key="12">
    <source>
        <dbReference type="Proteomes" id="UP000244060"/>
    </source>
</evidence>
<gene>
    <name evidence="11" type="ORF">C8J28_1472</name>
</gene>
<dbReference type="PANTHER" id="PTHR38042:SF1">
    <property type="entry name" value="UROPORPHYRINOGEN-III SYNTHASE, CHLOROPLASTIC"/>
    <property type="match status" value="1"/>
</dbReference>
<dbReference type="EC" id="4.2.1.75" evidence="3 9"/>
<organism evidence="11 12">
    <name type="scientific">Cereibacter azotoformans</name>
    <dbReference type="NCBI Taxonomy" id="43057"/>
    <lineage>
        <taxon>Bacteria</taxon>
        <taxon>Pseudomonadati</taxon>
        <taxon>Pseudomonadota</taxon>
        <taxon>Alphaproteobacteria</taxon>
        <taxon>Rhodobacterales</taxon>
        <taxon>Paracoccaceae</taxon>
        <taxon>Cereibacter</taxon>
    </lineage>
</organism>
<dbReference type="GO" id="GO:0004852">
    <property type="term" value="F:uroporphyrinogen-III synthase activity"/>
    <property type="evidence" value="ECO:0007669"/>
    <property type="project" value="UniProtKB-UniRule"/>
</dbReference>
<dbReference type="AlphaFoldDB" id="A0A2T5JKA7"/>
<evidence type="ECO:0000256" key="4">
    <source>
        <dbReference type="ARBA" id="ARBA00023239"/>
    </source>
</evidence>
<evidence type="ECO:0000256" key="6">
    <source>
        <dbReference type="ARBA" id="ARBA00037589"/>
    </source>
</evidence>
<dbReference type="EMBL" id="QAOT01000047">
    <property type="protein sequence ID" value="PTR06826.1"/>
    <property type="molecule type" value="Genomic_DNA"/>
</dbReference>
<accession>A0A2T5JKA7</accession>
<dbReference type="SUPFAM" id="SSF69618">
    <property type="entry name" value="HemD-like"/>
    <property type="match status" value="1"/>
</dbReference>
<sequence length="246" mass="26593">MHVLLTRPTLQAEAMRPSLEEKGHRVSVEPVLDVSPVDFSHEALRDSRTIVVTSVHASLRIAELPSIDRTVPIYAVGAGTAAPLHRAGFACVHEAAGDAPSLLDLILKKRSASEGRITYLSGWDITEDMAAALKRHGHDAQRLVAYRATPAKSLSPATQDMLRRGDIDCIVFMSYRTAHFFTLLCDKAGLSPCLRTISAAAMSEKVARGLCRTDWRETGIAANPSREAMVDMLTDLAGQGARGHGV</sequence>
<evidence type="ECO:0000259" key="10">
    <source>
        <dbReference type="Pfam" id="PF02602"/>
    </source>
</evidence>
<keyword evidence="4 9" id="KW-0456">Lyase</keyword>
<dbReference type="OrthoDB" id="7163809at2"/>
<dbReference type="PANTHER" id="PTHR38042">
    <property type="entry name" value="UROPORPHYRINOGEN-III SYNTHASE, CHLOROPLASTIC"/>
    <property type="match status" value="1"/>
</dbReference>
<name>A0A2T5JKA7_9RHOB</name>
<dbReference type="Gene3D" id="3.40.50.10090">
    <property type="match status" value="2"/>
</dbReference>
<evidence type="ECO:0000256" key="9">
    <source>
        <dbReference type="RuleBase" id="RU366031"/>
    </source>
</evidence>
<protein>
    <recommendedName>
        <fullName evidence="7 9">Uroporphyrinogen-III synthase</fullName>
        <ecNumber evidence="3 9">4.2.1.75</ecNumber>
    </recommendedName>
</protein>
<dbReference type="CDD" id="cd06578">
    <property type="entry name" value="HemD"/>
    <property type="match status" value="1"/>
</dbReference>
<evidence type="ECO:0000256" key="2">
    <source>
        <dbReference type="ARBA" id="ARBA00008133"/>
    </source>
</evidence>
<dbReference type="InterPro" id="IPR036108">
    <property type="entry name" value="4pyrrol_syn_uPrphyn_synt_sf"/>
</dbReference>
<dbReference type="GO" id="GO:0006780">
    <property type="term" value="P:uroporphyrinogen III biosynthetic process"/>
    <property type="evidence" value="ECO:0007669"/>
    <property type="project" value="UniProtKB-UniRule"/>
</dbReference>
<comment type="pathway">
    <text evidence="1 9">Porphyrin-containing compound metabolism; protoporphyrin-IX biosynthesis; coproporphyrinogen-III from 5-aminolevulinate: step 3/4.</text>
</comment>
<dbReference type="GO" id="GO:0006782">
    <property type="term" value="P:protoporphyrinogen IX biosynthetic process"/>
    <property type="evidence" value="ECO:0007669"/>
    <property type="project" value="UniProtKB-UniRule"/>
</dbReference>
<comment type="catalytic activity">
    <reaction evidence="8 9">
        <text>hydroxymethylbilane = uroporphyrinogen III + H2O</text>
        <dbReference type="Rhea" id="RHEA:18965"/>
        <dbReference type="ChEBI" id="CHEBI:15377"/>
        <dbReference type="ChEBI" id="CHEBI:57308"/>
        <dbReference type="ChEBI" id="CHEBI:57845"/>
        <dbReference type="EC" id="4.2.1.75"/>
    </reaction>
</comment>
<proteinExistence type="inferred from homology"/>
<dbReference type="Pfam" id="PF02602">
    <property type="entry name" value="HEM4"/>
    <property type="match status" value="1"/>
</dbReference>
<evidence type="ECO:0000256" key="8">
    <source>
        <dbReference type="ARBA" id="ARBA00048617"/>
    </source>
</evidence>
<feature type="domain" description="Tetrapyrrole biosynthesis uroporphyrinogen III synthase" evidence="10">
    <location>
        <begin position="14"/>
        <end position="230"/>
    </location>
</feature>
<keyword evidence="5 9" id="KW-0627">Porphyrin biosynthesis</keyword>